<protein>
    <recommendedName>
        <fullName evidence="2">CRISPR system Cms endoribonuclease Csm3</fullName>
    </recommendedName>
    <alternativeName>
        <fullName evidence="8">CRISPR type III A-associated RAMP protein Csm3</fullName>
    </alternativeName>
</protein>
<dbReference type="InterPro" id="IPR005537">
    <property type="entry name" value="RAMP_III_fam"/>
</dbReference>
<evidence type="ECO:0000256" key="6">
    <source>
        <dbReference type="ARBA" id="ARBA00022884"/>
    </source>
</evidence>
<proteinExistence type="inferred from homology"/>
<dbReference type="GO" id="GO:0051607">
    <property type="term" value="P:defense response to virus"/>
    <property type="evidence" value="ECO:0007669"/>
    <property type="project" value="UniProtKB-KW"/>
</dbReference>
<dbReference type="RefSeq" id="WP_084888525.1">
    <property type="nucleotide sequence ID" value="NZ_JBLFVK010000007.1"/>
</dbReference>
<keyword evidence="6" id="KW-0694">RNA-binding</keyword>
<reference evidence="10 11" key="1">
    <citation type="journal article" date="2016" name="Eur. J. Clin. Microbiol. Infect. Dis.">
        <title>Whole genome sequencing as a tool for phylogenetic analysis of clinical strains of Mitis group streptococci.</title>
        <authorList>
            <person name="Rasmussen L.H."/>
            <person name="Dargis R."/>
            <person name="Hojholt K."/>
            <person name="Christensen J.J."/>
            <person name="Skovgaard O."/>
            <person name="Justesen U.S."/>
            <person name="Rosenvinge F.S."/>
            <person name="Moser C."/>
            <person name="Lukjancenko O."/>
            <person name="Rasmussen S."/>
            <person name="Nielsen X.C."/>
        </authorList>
    </citation>
    <scope>NUCLEOTIDE SEQUENCE [LARGE SCALE GENOMIC DNA]</scope>
    <source>
        <strain evidence="10 11">RH_50275_09</strain>
    </source>
</reference>
<dbReference type="InterPro" id="IPR013412">
    <property type="entry name" value="CRISPR-assoc_RAMP_Csm3"/>
</dbReference>
<evidence type="ECO:0000256" key="2">
    <source>
        <dbReference type="ARBA" id="ARBA00022150"/>
    </source>
</evidence>
<organism evidence="10 11">
    <name type="scientific">Streptococcus mitis</name>
    <dbReference type="NCBI Taxonomy" id="28037"/>
    <lineage>
        <taxon>Bacteria</taxon>
        <taxon>Bacillati</taxon>
        <taxon>Bacillota</taxon>
        <taxon>Bacilli</taxon>
        <taxon>Lactobacillales</taxon>
        <taxon>Streptococcaceae</taxon>
        <taxon>Streptococcus</taxon>
        <taxon>Streptococcus mitis group</taxon>
    </lineage>
</organism>
<comment type="similarity">
    <text evidence="1">Belongs to the CRISPR-associated Csm3 family.</text>
</comment>
<keyword evidence="5" id="KW-0378">Hydrolase</keyword>
<keyword evidence="3" id="KW-0540">Nuclease</keyword>
<dbReference type="EMBL" id="NCVF01000026">
    <property type="protein sequence ID" value="ORO91637.1"/>
    <property type="molecule type" value="Genomic_DNA"/>
</dbReference>
<dbReference type="GO" id="GO:0016787">
    <property type="term" value="F:hydrolase activity"/>
    <property type="evidence" value="ECO:0007669"/>
    <property type="project" value="UniProtKB-KW"/>
</dbReference>
<accession>A0A1X1JWM0</accession>
<evidence type="ECO:0000256" key="4">
    <source>
        <dbReference type="ARBA" id="ARBA00022759"/>
    </source>
</evidence>
<evidence type="ECO:0000256" key="3">
    <source>
        <dbReference type="ARBA" id="ARBA00022722"/>
    </source>
</evidence>
<gene>
    <name evidence="10" type="ORF">B7700_09355</name>
</gene>
<dbReference type="AlphaFoldDB" id="A0A1X1JWM0"/>
<name>A0A1X1JWM0_STRMT</name>
<evidence type="ECO:0000256" key="7">
    <source>
        <dbReference type="ARBA" id="ARBA00023118"/>
    </source>
</evidence>
<evidence type="ECO:0000256" key="1">
    <source>
        <dbReference type="ARBA" id="ARBA00006342"/>
    </source>
</evidence>
<evidence type="ECO:0000256" key="5">
    <source>
        <dbReference type="ARBA" id="ARBA00022801"/>
    </source>
</evidence>
<dbReference type="Proteomes" id="UP000193929">
    <property type="component" value="Unassembled WGS sequence"/>
</dbReference>
<keyword evidence="7" id="KW-0051">Antiviral defense</keyword>
<dbReference type="Pfam" id="PF03787">
    <property type="entry name" value="RAMPs"/>
    <property type="match status" value="1"/>
</dbReference>
<evidence type="ECO:0000259" key="9">
    <source>
        <dbReference type="Pfam" id="PF03787"/>
    </source>
</evidence>
<feature type="domain" description="CRISPR type III-associated protein" evidence="9">
    <location>
        <begin position="12"/>
        <end position="193"/>
    </location>
</feature>
<dbReference type="NCBIfam" id="TIGR02582">
    <property type="entry name" value="cas7_TM1809"/>
    <property type="match status" value="1"/>
</dbReference>
<evidence type="ECO:0000256" key="8">
    <source>
        <dbReference type="ARBA" id="ARBA00033183"/>
    </source>
</evidence>
<dbReference type="InterPro" id="IPR052216">
    <property type="entry name" value="CRISPR_Csm3_endoribonuclease"/>
</dbReference>
<comment type="caution">
    <text evidence="10">The sequence shown here is derived from an EMBL/GenBank/DDBJ whole genome shotgun (WGS) entry which is preliminary data.</text>
</comment>
<evidence type="ECO:0000313" key="10">
    <source>
        <dbReference type="EMBL" id="ORO91637.1"/>
    </source>
</evidence>
<sequence>MTFAKIQVTGQIRLETGLHIGTSDAFAAIGAMDSPVIKDPITNLPIIPGSSIKGKMRTLLAKVYNSRLAKQPGEDGEIISRLFGNSSSKRDKIGRLIFRDAFLSNKDKLDSLGAKIYTEVKFENTIDRITAEAKPRQIERAIRDSVFGFELIYEVTDKSQAQVEEDFKVILDGLKLLELDYLGGSGSRGYGKVVFEDLKANTVFGNYDVSRLNELLTTEV</sequence>
<evidence type="ECO:0000313" key="11">
    <source>
        <dbReference type="Proteomes" id="UP000193929"/>
    </source>
</evidence>
<keyword evidence="4" id="KW-0255">Endonuclease</keyword>
<dbReference type="GO" id="GO:0003723">
    <property type="term" value="F:RNA binding"/>
    <property type="evidence" value="ECO:0007669"/>
    <property type="project" value="UniProtKB-KW"/>
</dbReference>
<dbReference type="PANTHER" id="PTHR35579:SF3">
    <property type="entry name" value="CRISPR SYSTEM CMS ENDORIBONUCLEASE CSM3"/>
    <property type="match status" value="1"/>
</dbReference>
<dbReference type="PANTHER" id="PTHR35579">
    <property type="entry name" value="CRISPR SYSTEM CMS ENDORIBONUCLEASE CSM3"/>
    <property type="match status" value="1"/>
</dbReference>
<dbReference type="GO" id="GO:0004519">
    <property type="term" value="F:endonuclease activity"/>
    <property type="evidence" value="ECO:0007669"/>
    <property type="project" value="UniProtKB-KW"/>
</dbReference>